<accession>A0A498NPN4</accession>
<gene>
    <name evidence="2" type="ORF">ROHU_015412</name>
</gene>
<keyword evidence="3" id="KW-1185">Reference proteome</keyword>
<sequence length="461" mass="51360">MSASSEPINHSVCPKRHPAYLQDYEVDLQSFRISVSPVVTREQAVESSDDDFSSSQVGASAAKPKRAHSLPTFSPSSRLTVRHKHCDLPSSLQQHISKPTHQSPSQYPNRELQPESNAECIPLGDEGDGYQSDRSDASSLKLQRITEENLKLHETQQVIQADLKCVEAAKEKLIQLLDRACSLQRHSSTPTIWSDHPSVSFHDAAYAGDEGWPEPPPPIAYDEPGAMSQCCKQELYSSTRATPTFTPRLTSVENTRDSSHPCPYEGPLRFGQYLSARVYPEQHRRAPYNVLTPMASVDLTERYYKCPCPTIPYFCTRDPSEFARLKIALDNLLPPDSTEMFKYQVLVDHLKLDDACLTADSFLHSPTPNRDTMLALNERFGQPHQVALRRIATILDSPDISHNDPSAFEKFSLQVQSLVGLFKTLGQAFAGSYQPVGATTQAKTVSPHIHSPLATQNCSRM</sequence>
<comment type="caution">
    <text evidence="2">The sequence shown here is derived from an EMBL/GenBank/DDBJ whole genome shotgun (WGS) entry which is preliminary data.</text>
</comment>
<dbReference type="AlphaFoldDB" id="A0A498NPN4"/>
<feature type="region of interest" description="Disordered" evidence="1">
    <location>
        <begin position="40"/>
        <end position="79"/>
    </location>
</feature>
<dbReference type="PANTHER" id="PTHR47331:SF5">
    <property type="entry name" value="RIBONUCLEASE H"/>
    <property type="match status" value="1"/>
</dbReference>
<feature type="compositionally biased region" description="Polar residues" evidence="1">
    <location>
        <begin position="92"/>
        <end position="108"/>
    </location>
</feature>
<protein>
    <submittedName>
        <fullName evidence="2">Guanine nucleotide-binding subunit alpha-12 isoform X2</fullName>
    </submittedName>
</protein>
<organism evidence="2 3">
    <name type="scientific">Labeo rohita</name>
    <name type="common">Indian major carp</name>
    <name type="synonym">Cyprinus rohita</name>
    <dbReference type="NCBI Taxonomy" id="84645"/>
    <lineage>
        <taxon>Eukaryota</taxon>
        <taxon>Metazoa</taxon>
        <taxon>Chordata</taxon>
        <taxon>Craniata</taxon>
        <taxon>Vertebrata</taxon>
        <taxon>Euteleostomi</taxon>
        <taxon>Actinopterygii</taxon>
        <taxon>Neopterygii</taxon>
        <taxon>Teleostei</taxon>
        <taxon>Ostariophysi</taxon>
        <taxon>Cypriniformes</taxon>
        <taxon>Cyprinidae</taxon>
        <taxon>Labeoninae</taxon>
        <taxon>Labeonini</taxon>
        <taxon>Labeo</taxon>
    </lineage>
</organism>
<proteinExistence type="predicted"/>
<feature type="region of interest" description="Disordered" evidence="1">
    <location>
        <begin position="92"/>
        <end position="139"/>
    </location>
</feature>
<evidence type="ECO:0000313" key="2">
    <source>
        <dbReference type="EMBL" id="RXN33659.1"/>
    </source>
</evidence>
<evidence type="ECO:0000256" key="1">
    <source>
        <dbReference type="SAM" id="MobiDB-lite"/>
    </source>
</evidence>
<dbReference type="PANTHER" id="PTHR47331">
    <property type="entry name" value="PHD-TYPE DOMAIN-CONTAINING PROTEIN"/>
    <property type="match status" value="1"/>
</dbReference>
<dbReference type="Proteomes" id="UP000290572">
    <property type="component" value="Unassembled WGS sequence"/>
</dbReference>
<name>A0A498NPN4_LABRO</name>
<dbReference type="EMBL" id="QBIY01011254">
    <property type="protein sequence ID" value="RXN33659.1"/>
    <property type="molecule type" value="Genomic_DNA"/>
</dbReference>
<evidence type="ECO:0000313" key="3">
    <source>
        <dbReference type="Proteomes" id="UP000290572"/>
    </source>
</evidence>
<reference evidence="2 3" key="1">
    <citation type="submission" date="2018-03" db="EMBL/GenBank/DDBJ databases">
        <title>Draft genome sequence of Rohu Carp (Labeo rohita).</title>
        <authorList>
            <person name="Das P."/>
            <person name="Kushwaha B."/>
            <person name="Joshi C.G."/>
            <person name="Kumar D."/>
            <person name="Nagpure N.S."/>
            <person name="Sahoo L."/>
            <person name="Das S.P."/>
            <person name="Bit A."/>
            <person name="Patnaik S."/>
            <person name="Meher P.K."/>
            <person name="Jayasankar P."/>
            <person name="Koringa P.G."/>
            <person name="Patel N.V."/>
            <person name="Hinsu A.T."/>
            <person name="Kumar R."/>
            <person name="Pandey M."/>
            <person name="Agarwal S."/>
            <person name="Srivastava S."/>
            <person name="Singh M."/>
            <person name="Iquebal M.A."/>
            <person name="Jaiswal S."/>
            <person name="Angadi U.B."/>
            <person name="Kumar N."/>
            <person name="Raza M."/>
            <person name="Shah T.M."/>
            <person name="Rai A."/>
            <person name="Jena J.K."/>
        </authorList>
    </citation>
    <scope>NUCLEOTIDE SEQUENCE [LARGE SCALE GENOMIC DNA]</scope>
    <source>
        <strain evidence="2">DASCIFA01</strain>
        <tissue evidence="2">Testis</tissue>
    </source>
</reference>